<dbReference type="InterPro" id="IPR043502">
    <property type="entry name" value="DNA/RNA_pol_sf"/>
</dbReference>
<reference evidence="1 2" key="1">
    <citation type="journal article" date="2023" name="Insect Mol. Biol.">
        <title>Genome sequencing provides insights into the evolution of gene families encoding plant cell wall-degrading enzymes in longhorned beetles.</title>
        <authorList>
            <person name="Shin N.R."/>
            <person name="Okamura Y."/>
            <person name="Kirsch R."/>
            <person name="Pauchet Y."/>
        </authorList>
    </citation>
    <scope>NUCLEOTIDE SEQUENCE [LARGE SCALE GENOMIC DNA]</scope>
    <source>
        <strain evidence="1">EAD_L_NR</strain>
    </source>
</reference>
<sequence>MSQSLPYGGFKWVDPNIDVLSIGDESSKGYILEVDLEYPNHLHDAHKDLPFCPEHSAPPRCKNVKLLEFDDDCSALYTDTDSLIYEIRNRDPYEIIRRDCHLRFDTSDYPANNGYNIPQVNKKVLGMMKDEFNGTPIELFVGLRSKMYTVKRAGSSSDNIKKVKGIKKSVIKNVITLEDYLECVDNFKEKVITQNLIKSEKHQVDSMRQEKIALSPYDDKRYLTEGSYDTLPWGHYSIIDESNV</sequence>
<proteinExistence type="predicted"/>
<dbReference type="AlphaFoldDB" id="A0AAV8VAY1"/>
<comment type="caution">
    <text evidence="1">The sequence shown here is derived from an EMBL/GenBank/DDBJ whole genome shotgun (WGS) entry which is preliminary data.</text>
</comment>
<dbReference type="GO" id="GO:0071897">
    <property type="term" value="P:DNA biosynthetic process"/>
    <property type="evidence" value="ECO:0007669"/>
    <property type="project" value="UniProtKB-ARBA"/>
</dbReference>
<accession>A0AAV8VAY1</accession>
<dbReference type="InterPro" id="IPR023211">
    <property type="entry name" value="DNA_pol_palm_dom_sf"/>
</dbReference>
<evidence type="ECO:0000313" key="1">
    <source>
        <dbReference type="EMBL" id="KAJ8911368.1"/>
    </source>
</evidence>
<dbReference type="Proteomes" id="UP001159042">
    <property type="component" value="Unassembled WGS sequence"/>
</dbReference>
<dbReference type="PANTHER" id="PTHR31511:SF12">
    <property type="entry name" value="RHO TERMINATION FACTOR N-TERMINAL DOMAIN-CONTAINING PROTEIN"/>
    <property type="match status" value="1"/>
</dbReference>
<keyword evidence="2" id="KW-1185">Reference proteome</keyword>
<gene>
    <name evidence="1" type="ORF">NQ315_011661</name>
</gene>
<dbReference type="EMBL" id="JANEYG010000198">
    <property type="protein sequence ID" value="KAJ8911368.1"/>
    <property type="molecule type" value="Genomic_DNA"/>
</dbReference>
<protein>
    <submittedName>
        <fullName evidence="1">Uncharacterized protein</fullName>
    </submittedName>
</protein>
<evidence type="ECO:0000313" key="2">
    <source>
        <dbReference type="Proteomes" id="UP001159042"/>
    </source>
</evidence>
<dbReference type="Gene3D" id="3.90.1600.10">
    <property type="entry name" value="Palm domain of DNA polymerase"/>
    <property type="match status" value="1"/>
</dbReference>
<dbReference type="SUPFAM" id="SSF56672">
    <property type="entry name" value="DNA/RNA polymerases"/>
    <property type="match status" value="1"/>
</dbReference>
<name>A0AAV8VAY1_9CUCU</name>
<dbReference type="PANTHER" id="PTHR31511">
    <property type="entry name" value="PROTEIN CBG23764"/>
    <property type="match status" value="1"/>
</dbReference>
<organism evidence="1 2">
    <name type="scientific">Exocentrus adspersus</name>
    <dbReference type="NCBI Taxonomy" id="1586481"/>
    <lineage>
        <taxon>Eukaryota</taxon>
        <taxon>Metazoa</taxon>
        <taxon>Ecdysozoa</taxon>
        <taxon>Arthropoda</taxon>
        <taxon>Hexapoda</taxon>
        <taxon>Insecta</taxon>
        <taxon>Pterygota</taxon>
        <taxon>Neoptera</taxon>
        <taxon>Endopterygota</taxon>
        <taxon>Coleoptera</taxon>
        <taxon>Polyphaga</taxon>
        <taxon>Cucujiformia</taxon>
        <taxon>Chrysomeloidea</taxon>
        <taxon>Cerambycidae</taxon>
        <taxon>Lamiinae</taxon>
        <taxon>Acanthocinini</taxon>
        <taxon>Exocentrus</taxon>
    </lineage>
</organism>